<organism evidence="1 2">
    <name type="scientific">Candida boidinii</name>
    <name type="common">Yeast</name>
    <dbReference type="NCBI Taxonomy" id="5477"/>
    <lineage>
        <taxon>Eukaryota</taxon>
        <taxon>Fungi</taxon>
        <taxon>Dikarya</taxon>
        <taxon>Ascomycota</taxon>
        <taxon>Saccharomycotina</taxon>
        <taxon>Pichiomycetes</taxon>
        <taxon>Pichiales</taxon>
        <taxon>Pichiaceae</taxon>
        <taxon>Ogataea</taxon>
        <taxon>Ogataea/Candida clade</taxon>
    </lineage>
</organism>
<evidence type="ECO:0000313" key="2">
    <source>
        <dbReference type="Proteomes" id="UP001165101"/>
    </source>
</evidence>
<reference evidence="1" key="1">
    <citation type="submission" date="2023-04" db="EMBL/GenBank/DDBJ databases">
        <title>Candida boidinii NBRC 1967.</title>
        <authorList>
            <person name="Ichikawa N."/>
            <person name="Sato H."/>
            <person name="Tonouchi N."/>
        </authorList>
    </citation>
    <scope>NUCLEOTIDE SEQUENCE</scope>
    <source>
        <strain evidence="1">NBRC 1967</strain>
    </source>
</reference>
<comment type="caution">
    <text evidence="1">The sequence shown here is derived from an EMBL/GenBank/DDBJ whole genome shotgun (WGS) entry which is preliminary data.</text>
</comment>
<accession>A0ACB5TQU4</accession>
<sequence>MNRIERKSSSGNIHIPSSSSSRTLNRKASTLSNIEKRGRKKDVIEKFIESDQTVILSSLSQLRHNILCEGLPTSGPDQLCPYRVYIWSILLRALPINTDDYVELLKVGESKSLGKISNDAFRTFKRDRKFQTKVSESTLIRLLNCYSLTVELRNEQIEKYENGVADDTDYFDEDLDTREMIPPSLSASSAKTTSIDYDLIHKQKLKLSPYVQGMNILAAPILYISKSEPEAFSLFSKLLKTYIPLYVLPTLNGALDGVKLVDLCLQIIDPKLFNHLKAHMLTAKIYALPSVLTLSACTPQLSQVLELWDFLFAFGCHNNIFFVIAQIILIRDQILNSENPMTLLREFPSLDSKKIIKLSLSFTKLIPDDLYDLIVRHPFDSSVSKNIDNYKI</sequence>
<gene>
    <name evidence="1" type="ORF">Cboi01_000297400</name>
</gene>
<dbReference type="Proteomes" id="UP001165101">
    <property type="component" value="Unassembled WGS sequence"/>
</dbReference>
<protein>
    <submittedName>
        <fullName evidence="1">Unnamed protein product</fullName>
    </submittedName>
</protein>
<keyword evidence="2" id="KW-1185">Reference proteome</keyword>
<evidence type="ECO:0000313" key="1">
    <source>
        <dbReference type="EMBL" id="GME93018.1"/>
    </source>
</evidence>
<dbReference type="EMBL" id="BSXV01001488">
    <property type="protein sequence ID" value="GME93018.1"/>
    <property type="molecule type" value="Genomic_DNA"/>
</dbReference>
<proteinExistence type="predicted"/>
<name>A0ACB5TQU4_CANBO</name>